<comment type="caution">
    <text evidence="1">The sequence shown here is derived from an EMBL/GenBank/DDBJ whole genome shotgun (WGS) entry which is preliminary data.</text>
</comment>
<evidence type="ECO:0000313" key="1">
    <source>
        <dbReference type="EMBL" id="KAH8015199.1"/>
    </source>
</evidence>
<protein>
    <submittedName>
        <fullName evidence="1">Uncharacterized protein</fullName>
    </submittedName>
</protein>
<accession>A0ACB8G7L0</accession>
<dbReference type="Proteomes" id="UP000827872">
    <property type="component" value="Linkage Group LG02"/>
</dbReference>
<dbReference type="EMBL" id="CM037615">
    <property type="protein sequence ID" value="KAH8015199.1"/>
    <property type="molecule type" value="Genomic_DNA"/>
</dbReference>
<proteinExistence type="predicted"/>
<name>A0ACB8G7L0_9SAUR</name>
<keyword evidence="2" id="KW-1185">Reference proteome</keyword>
<sequence length="206" mass="21967">MEASEEGSIRGRFAEEQVGWGRQKSCNSPTDPTAPLCVFAGAALWPPLLRCCRSRLLQLLLRRQLSWLWLANAYSAGGGPSMEKPVEAAIQTKLQEALQPVPLEVMSSANHMQDVPRGARETHFRVAVASRVLRGPLPHPPPPAGEATSCRKRASPARVHALSIPGQDPAGSGRSLPAVGRSPGAPGGAKPRPRTWPVQSGEKGLT</sequence>
<organism evidence="1 2">
    <name type="scientific">Sphaerodactylus townsendi</name>
    <dbReference type="NCBI Taxonomy" id="933632"/>
    <lineage>
        <taxon>Eukaryota</taxon>
        <taxon>Metazoa</taxon>
        <taxon>Chordata</taxon>
        <taxon>Craniata</taxon>
        <taxon>Vertebrata</taxon>
        <taxon>Euteleostomi</taxon>
        <taxon>Lepidosauria</taxon>
        <taxon>Squamata</taxon>
        <taxon>Bifurcata</taxon>
        <taxon>Gekkota</taxon>
        <taxon>Sphaerodactylidae</taxon>
        <taxon>Sphaerodactylus</taxon>
    </lineage>
</organism>
<reference evidence="1" key="1">
    <citation type="submission" date="2021-08" db="EMBL/GenBank/DDBJ databases">
        <title>The first chromosome-level gecko genome reveals the dynamic sex chromosomes of Neotropical dwarf geckos (Sphaerodactylidae: Sphaerodactylus).</title>
        <authorList>
            <person name="Pinto B.J."/>
            <person name="Keating S.E."/>
            <person name="Gamble T."/>
        </authorList>
    </citation>
    <scope>NUCLEOTIDE SEQUENCE</scope>
    <source>
        <strain evidence="1">TG3544</strain>
    </source>
</reference>
<gene>
    <name evidence="1" type="ORF">K3G42_033567</name>
</gene>
<evidence type="ECO:0000313" key="2">
    <source>
        <dbReference type="Proteomes" id="UP000827872"/>
    </source>
</evidence>